<gene>
    <name evidence="1" type="ORF">BDN72DRAFT_574001</name>
</gene>
<accession>A0ACD3A2F9</accession>
<evidence type="ECO:0000313" key="1">
    <source>
        <dbReference type="EMBL" id="TFK59833.1"/>
    </source>
</evidence>
<proteinExistence type="predicted"/>
<name>A0ACD3A2F9_9AGAR</name>
<sequence>MSEPQSSYPFATYPYNGMDYGQQQQQLEDLAFPSYLPDADDARIQTAESFEGFVDSLPLAGLDDDVVLCTITNTFIRSETPTRPPGPPSISTLTTSSESTHDVFSSSFSSYPSSNFSGFNMEGLHLNVGDAVPAFGYQSAQIGITDTVNSFGSLPASPTDLPPLYSLPLPVATHHNVDYYEGQHTSSSDYAPAGRYSNPFEYSNSSQPQATVSPSDVSMPSIPTAPTANQRNTDPKKRFKCPTCHLGFARAFNLKTHMGIHDPNRIKPWKCPHRSCRRPFSRKHDLRRHLFSIHREEPAETSFAQRTKVSTSTPSIGIGINQGPRREWCDTCGRGCVGSNTSCMCYEFELAHKE</sequence>
<dbReference type="EMBL" id="ML208884">
    <property type="protein sequence ID" value="TFK59833.1"/>
    <property type="molecule type" value="Genomic_DNA"/>
</dbReference>
<evidence type="ECO:0000313" key="2">
    <source>
        <dbReference type="Proteomes" id="UP000308600"/>
    </source>
</evidence>
<dbReference type="Proteomes" id="UP000308600">
    <property type="component" value="Unassembled WGS sequence"/>
</dbReference>
<keyword evidence="2" id="KW-1185">Reference proteome</keyword>
<reference evidence="1 2" key="1">
    <citation type="journal article" date="2019" name="Nat. Ecol. Evol.">
        <title>Megaphylogeny resolves global patterns of mushroom evolution.</title>
        <authorList>
            <person name="Varga T."/>
            <person name="Krizsan K."/>
            <person name="Foldi C."/>
            <person name="Dima B."/>
            <person name="Sanchez-Garcia M."/>
            <person name="Sanchez-Ramirez S."/>
            <person name="Szollosi G.J."/>
            <person name="Szarkandi J.G."/>
            <person name="Papp V."/>
            <person name="Albert L."/>
            <person name="Andreopoulos W."/>
            <person name="Angelini C."/>
            <person name="Antonin V."/>
            <person name="Barry K.W."/>
            <person name="Bougher N.L."/>
            <person name="Buchanan P."/>
            <person name="Buyck B."/>
            <person name="Bense V."/>
            <person name="Catcheside P."/>
            <person name="Chovatia M."/>
            <person name="Cooper J."/>
            <person name="Damon W."/>
            <person name="Desjardin D."/>
            <person name="Finy P."/>
            <person name="Geml J."/>
            <person name="Haridas S."/>
            <person name="Hughes K."/>
            <person name="Justo A."/>
            <person name="Karasinski D."/>
            <person name="Kautmanova I."/>
            <person name="Kiss B."/>
            <person name="Kocsube S."/>
            <person name="Kotiranta H."/>
            <person name="LaButti K.M."/>
            <person name="Lechner B.E."/>
            <person name="Liimatainen K."/>
            <person name="Lipzen A."/>
            <person name="Lukacs Z."/>
            <person name="Mihaltcheva S."/>
            <person name="Morgado L.N."/>
            <person name="Niskanen T."/>
            <person name="Noordeloos M.E."/>
            <person name="Ohm R.A."/>
            <person name="Ortiz-Santana B."/>
            <person name="Ovrebo C."/>
            <person name="Racz N."/>
            <person name="Riley R."/>
            <person name="Savchenko A."/>
            <person name="Shiryaev A."/>
            <person name="Soop K."/>
            <person name="Spirin V."/>
            <person name="Szebenyi C."/>
            <person name="Tomsovsky M."/>
            <person name="Tulloss R.E."/>
            <person name="Uehling J."/>
            <person name="Grigoriev I.V."/>
            <person name="Vagvolgyi C."/>
            <person name="Papp T."/>
            <person name="Martin F.M."/>
            <person name="Miettinen O."/>
            <person name="Hibbett D.S."/>
            <person name="Nagy L.G."/>
        </authorList>
    </citation>
    <scope>NUCLEOTIDE SEQUENCE [LARGE SCALE GENOMIC DNA]</scope>
    <source>
        <strain evidence="1 2">NL-1719</strain>
    </source>
</reference>
<organism evidence="1 2">
    <name type="scientific">Pluteus cervinus</name>
    <dbReference type="NCBI Taxonomy" id="181527"/>
    <lineage>
        <taxon>Eukaryota</taxon>
        <taxon>Fungi</taxon>
        <taxon>Dikarya</taxon>
        <taxon>Basidiomycota</taxon>
        <taxon>Agaricomycotina</taxon>
        <taxon>Agaricomycetes</taxon>
        <taxon>Agaricomycetidae</taxon>
        <taxon>Agaricales</taxon>
        <taxon>Pluteineae</taxon>
        <taxon>Pluteaceae</taxon>
        <taxon>Pluteus</taxon>
    </lineage>
</organism>
<protein>
    <submittedName>
        <fullName evidence="1">Uncharacterized protein</fullName>
    </submittedName>
</protein>